<name>A0A498NDF0_LABRO</name>
<feature type="domain" description="HAT C-terminal dimerisation" evidence="2">
    <location>
        <begin position="211"/>
        <end position="262"/>
    </location>
</feature>
<evidence type="ECO:0000313" key="3">
    <source>
        <dbReference type="EMBL" id="RXN30452.1"/>
    </source>
</evidence>
<sequence length="336" mass="37756">MASEHCYMADVLHSMYSDPQNLLYLTYLKSIISEVQSAIKAFEGEQSEPLKLLDCLMRVIKSVCCRVINPMAKIDVLKEPIDGHISPKPYLGYIFESKAAQLKLSPEEEDCVQRRCVTYTISLANELRSRLPDNVEILQHMSLFNVGETLKHNKSLTQMTKLADLLGYCPATIDKIINQWRSIHLQKWDEITNTLAFWAEVKKYRDSAGINPYEDLASAAVSVLSLPHSNAEVERLFSQMGVIKNKLRNRMTLQTLSSILYIGYGLRLAGDACYEHKLPDKVLQLFGTSAAYSFKSRPAAGSSSSSASNIAPQEESFESVDLVDDDDEFPLSILME</sequence>
<reference evidence="3 4" key="1">
    <citation type="submission" date="2018-03" db="EMBL/GenBank/DDBJ databases">
        <title>Draft genome sequence of Rohu Carp (Labeo rohita).</title>
        <authorList>
            <person name="Das P."/>
            <person name="Kushwaha B."/>
            <person name="Joshi C.G."/>
            <person name="Kumar D."/>
            <person name="Nagpure N.S."/>
            <person name="Sahoo L."/>
            <person name="Das S.P."/>
            <person name="Bit A."/>
            <person name="Patnaik S."/>
            <person name="Meher P.K."/>
            <person name="Jayasankar P."/>
            <person name="Koringa P.G."/>
            <person name="Patel N.V."/>
            <person name="Hinsu A.T."/>
            <person name="Kumar R."/>
            <person name="Pandey M."/>
            <person name="Agarwal S."/>
            <person name="Srivastava S."/>
            <person name="Singh M."/>
            <person name="Iquebal M.A."/>
            <person name="Jaiswal S."/>
            <person name="Angadi U.B."/>
            <person name="Kumar N."/>
            <person name="Raza M."/>
            <person name="Shah T.M."/>
            <person name="Rai A."/>
            <person name="Jena J.K."/>
        </authorList>
    </citation>
    <scope>NUCLEOTIDE SEQUENCE [LARGE SCALE GENOMIC DNA]</scope>
    <source>
        <strain evidence="3">DASCIFA01</strain>
        <tissue evidence="3">Testis</tissue>
    </source>
</reference>
<dbReference type="InterPro" id="IPR012337">
    <property type="entry name" value="RNaseH-like_sf"/>
</dbReference>
<evidence type="ECO:0000256" key="1">
    <source>
        <dbReference type="SAM" id="MobiDB-lite"/>
    </source>
</evidence>
<evidence type="ECO:0000259" key="2">
    <source>
        <dbReference type="Pfam" id="PF05699"/>
    </source>
</evidence>
<dbReference type="Proteomes" id="UP000290572">
    <property type="component" value="Unassembled WGS sequence"/>
</dbReference>
<feature type="region of interest" description="Disordered" evidence="1">
    <location>
        <begin position="297"/>
        <end position="324"/>
    </location>
</feature>
<comment type="caution">
    <text evidence="3">The sequence shown here is derived from an EMBL/GenBank/DDBJ whole genome shotgun (WGS) entry which is preliminary data.</text>
</comment>
<dbReference type="EMBL" id="QBIY01011576">
    <property type="protein sequence ID" value="RXN30452.1"/>
    <property type="molecule type" value="Genomic_DNA"/>
</dbReference>
<protein>
    <submittedName>
        <fullName evidence="3">Zinc finger protein</fullName>
    </submittedName>
</protein>
<keyword evidence="4" id="KW-1185">Reference proteome</keyword>
<dbReference type="Pfam" id="PF05699">
    <property type="entry name" value="Dimer_Tnp_hAT"/>
    <property type="match status" value="1"/>
</dbReference>
<feature type="compositionally biased region" description="Acidic residues" evidence="1">
    <location>
        <begin position="315"/>
        <end position="324"/>
    </location>
</feature>
<dbReference type="SUPFAM" id="SSF53098">
    <property type="entry name" value="Ribonuclease H-like"/>
    <property type="match status" value="1"/>
</dbReference>
<proteinExistence type="predicted"/>
<dbReference type="InterPro" id="IPR008906">
    <property type="entry name" value="HATC_C_dom"/>
</dbReference>
<dbReference type="GO" id="GO:0046983">
    <property type="term" value="F:protein dimerization activity"/>
    <property type="evidence" value="ECO:0007669"/>
    <property type="project" value="InterPro"/>
</dbReference>
<gene>
    <name evidence="3" type="ORF">ROHU_017731</name>
</gene>
<evidence type="ECO:0000313" key="4">
    <source>
        <dbReference type="Proteomes" id="UP000290572"/>
    </source>
</evidence>
<organism evidence="3 4">
    <name type="scientific">Labeo rohita</name>
    <name type="common">Indian major carp</name>
    <name type="synonym">Cyprinus rohita</name>
    <dbReference type="NCBI Taxonomy" id="84645"/>
    <lineage>
        <taxon>Eukaryota</taxon>
        <taxon>Metazoa</taxon>
        <taxon>Chordata</taxon>
        <taxon>Craniata</taxon>
        <taxon>Vertebrata</taxon>
        <taxon>Euteleostomi</taxon>
        <taxon>Actinopterygii</taxon>
        <taxon>Neopterygii</taxon>
        <taxon>Teleostei</taxon>
        <taxon>Ostariophysi</taxon>
        <taxon>Cypriniformes</taxon>
        <taxon>Cyprinidae</taxon>
        <taxon>Labeoninae</taxon>
        <taxon>Labeonini</taxon>
        <taxon>Labeo</taxon>
    </lineage>
</organism>
<dbReference type="AlphaFoldDB" id="A0A498NDF0"/>
<accession>A0A498NDF0</accession>
<feature type="compositionally biased region" description="Low complexity" evidence="1">
    <location>
        <begin position="297"/>
        <end position="311"/>
    </location>
</feature>